<dbReference type="InterPro" id="IPR000719">
    <property type="entry name" value="Prot_kinase_dom"/>
</dbReference>
<dbReference type="Gene3D" id="1.10.510.10">
    <property type="entry name" value="Transferase(Phosphotransferase) domain 1"/>
    <property type="match status" value="1"/>
</dbReference>
<keyword evidence="6" id="KW-0067">ATP-binding</keyword>
<comment type="caution">
    <text evidence="10">The sequence shown here is derived from an EMBL/GenBank/DDBJ whole genome shotgun (WGS) entry which is preliminary data.</text>
</comment>
<keyword evidence="2" id="KW-0723">Serine/threonine-protein kinase</keyword>
<dbReference type="EC" id="2.7.11.1" evidence="1"/>
<evidence type="ECO:0000256" key="1">
    <source>
        <dbReference type="ARBA" id="ARBA00012513"/>
    </source>
</evidence>
<evidence type="ECO:0000256" key="3">
    <source>
        <dbReference type="ARBA" id="ARBA00022679"/>
    </source>
</evidence>
<gene>
    <name evidence="10" type="ORF">A4X20_29845</name>
</gene>
<dbReference type="GO" id="GO:0080090">
    <property type="term" value="P:regulation of primary metabolic process"/>
    <property type="evidence" value="ECO:0007669"/>
    <property type="project" value="UniProtKB-ARBA"/>
</dbReference>
<dbReference type="InterPro" id="IPR008271">
    <property type="entry name" value="Ser/Thr_kinase_AS"/>
</dbReference>
<dbReference type="PANTHER" id="PTHR43289:SF6">
    <property type="entry name" value="SERINE_THREONINE-PROTEIN KINASE NEKL-3"/>
    <property type="match status" value="1"/>
</dbReference>
<reference evidence="10 11" key="1">
    <citation type="submission" date="2016-04" db="EMBL/GenBank/DDBJ databases">
        <title>Draft Genome Sequences of Staphylococcus capitis Strain H36, S. capitis Strain H65, S. cohnii Strain H62, S. hominis Strain H69, Mycobacterium iranicum Strain H39, Plantibacter sp. Strain H53, Pseudomonas oryzihabitans Strain H72, and Microbacterium sp. Strain H83, isolated from residential settings.</title>
        <authorList>
            <person name="Lymperopoulou D."/>
            <person name="Adams R.I."/>
            <person name="Lindow S."/>
            <person name="Coil D.A."/>
            <person name="Jospin G."/>
            <person name="Eisen J.A."/>
        </authorList>
    </citation>
    <scope>NUCLEOTIDE SEQUENCE [LARGE SCALE GENOMIC DNA]</scope>
    <source>
        <strain evidence="10 11">H39</strain>
    </source>
</reference>
<feature type="region of interest" description="Disordered" evidence="7">
    <location>
        <begin position="311"/>
        <end position="342"/>
    </location>
</feature>
<feature type="transmembrane region" description="Helical" evidence="8">
    <location>
        <begin position="501"/>
        <end position="521"/>
    </location>
</feature>
<feature type="transmembrane region" description="Helical" evidence="8">
    <location>
        <begin position="366"/>
        <end position="386"/>
    </location>
</feature>
<dbReference type="GO" id="GO:0004674">
    <property type="term" value="F:protein serine/threonine kinase activity"/>
    <property type="evidence" value="ECO:0007669"/>
    <property type="project" value="UniProtKB-KW"/>
</dbReference>
<keyword evidence="5" id="KW-0418">Kinase</keyword>
<evidence type="ECO:0000256" key="6">
    <source>
        <dbReference type="ARBA" id="ARBA00022840"/>
    </source>
</evidence>
<evidence type="ECO:0000256" key="7">
    <source>
        <dbReference type="SAM" id="MobiDB-lite"/>
    </source>
</evidence>
<accession>A0A178LI01</accession>
<sequence>MTTAADRIRAALSGYDIGEELGRGGCGVVMSATHRILQRRVAIKQIPPQFAEDPVIRRRFLAEAQLMASIVHPHVVPVYDYVEQDGLCLLVMEYLPGGTVAERFRAEGFDASSAIAVALACAAGLQAAHAHGVLHRDIKPANLMFSANGTVKLTDFGIAKIVGGDDTLVTRAGEIVGTPSYIAPEQARGQEVTPATDVYALATMVYQLLSGVLPFPPGEDSMAVLFMHAFETPTPLSEAAPSVPRPIADVVMRGLATDPSERFETAELFGVALAEPAFESWGSNWLTPVGIPIVGSETIVAAATGQRLGVLTPPSPPSVTAAPPLPPGSRVKPAQPGPEPRVELADVDRGDVAPVQEIVKFRSPRVPALISAALGLIAVLMALIGLGTPPRGGDLQPGTVTVAGVDPTATGDIEIDMSKPVPVAVSGLAADRVQLSWSVFGAQVGQQEASLVPGPRGLAADVSVPVNPYVVAGQMTWQLTVMSPDQGPRTYLFGVRSTQSALTTALAVAVVVLTLFAAAYVESFVRSLRRGRSRFSGSFGLPLAAVGIGIAVVGAAWVLIGREPTVATVVATALTAAAAGLAATVGAMRVGYKYRYRRARRARERALALKRLREG</sequence>
<dbReference type="CDD" id="cd14014">
    <property type="entry name" value="STKc_PknB_like"/>
    <property type="match status" value="1"/>
</dbReference>
<evidence type="ECO:0000256" key="5">
    <source>
        <dbReference type="ARBA" id="ARBA00022777"/>
    </source>
</evidence>
<dbReference type="EMBL" id="LWCS01000068">
    <property type="protein sequence ID" value="OAN29547.1"/>
    <property type="molecule type" value="Genomic_DNA"/>
</dbReference>
<dbReference type="PROSITE" id="PS50011">
    <property type="entry name" value="PROTEIN_KINASE_DOM"/>
    <property type="match status" value="1"/>
</dbReference>
<dbReference type="PANTHER" id="PTHR43289">
    <property type="entry name" value="MITOGEN-ACTIVATED PROTEIN KINASE KINASE KINASE 20-RELATED"/>
    <property type="match status" value="1"/>
</dbReference>
<dbReference type="Pfam" id="PF00069">
    <property type="entry name" value="Pkinase"/>
    <property type="match status" value="1"/>
</dbReference>
<dbReference type="Proteomes" id="UP000078396">
    <property type="component" value="Unassembled WGS sequence"/>
</dbReference>
<feature type="transmembrane region" description="Helical" evidence="8">
    <location>
        <begin position="541"/>
        <end position="560"/>
    </location>
</feature>
<dbReference type="InterPro" id="IPR011009">
    <property type="entry name" value="Kinase-like_dom_sf"/>
</dbReference>
<evidence type="ECO:0000256" key="8">
    <source>
        <dbReference type="SAM" id="Phobius"/>
    </source>
</evidence>
<dbReference type="SMART" id="SM00220">
    <property type="entry name" value="S_TKc"/>
    <property type="match status" value="1"/>
</dbReference>
<evidence type="ECO:0000259" key="9">
    <source>
        <dbReference type="PROSITE" id="PS50011"/>
    </source>
</evidence>
<name>A0A178LI01_MYCIR</name>
<evidence type="ECO:0000256" key="4">
    <source>
        <dbReference type="ARBA" id="ARBA00022741"/>
    </source>
</evidence>
<keyword evidence="8" id="KW-0472">Membrane</keyword>
<dbReference type="SUPFAM" id="SSF56112">
    <property type="entry name" value="Protein kinase-like (PK-like)"/>
    <property type="match status" value="1"/>
</dbReference>
<dbReference type="OrthoDB" id="9801841at2"/>
<dbReference type="AlphaFoldDB" id="A0A178LI01"/>
<dbReference type="RefSeq" id="WP_064284918.1">
    <property type="nucleotide sequence ID" value="NZ_LWCS01000068.1"/>
</dbReference>
<dbReference type="PROSITE" id="PS00108">
    <property type="entry name" value="PROTEIN_KINASE_ST"/>
    <property type="match status" value="1"/>
</dbReference>
<feature type="compositionally biased region" description="Pro residues" evidence="7">
    <location>
        <begin position="313"/>
        <end position="327"/>
    </location>
</feature>
<evidence type="ECO:0000313" key="10">
    <source>
        <dbReference type="EMBL" id="OAN29547.1"/>
    </source>
</evidence>
<dbReference type="GO" id="GO:0005524">
    <property type="term" value="F:ATP binding"/>
    <property type="evidence" value="ECO:0007669"/>
    <property type="project" value="UniProtKB-KW"/>
</dbReference>
<organism evidence="10 11">
    <name type="scientific">Mycolicibacterium iranicum</name>
    <name type="common">Mycobacterium iranicum</name>
    <dbReference type="NCBI Taxonomy" id="912594"/>
    <lineage>
        <taxon>Bacteria</taxon>
        <taxon>Bacillati</taxon>
        <taxon>Actinomycetota</taxon>
        <taxon>Actinomycetes</taxon>
        <taxon>Mycobacteriales</taxon>
        <taxon>Mycobacteriaceae</taxon>
        <taxon>Mycolicibacterium</taxon>
    </lineage>
</organism>
<feature type="domain" description="Protein kinase" evidence="9">
    <location>
        <begin position="15"/>
        <end position="278"/>
    </location>
</feature>
<protein>
    <recommendedName>
        <fullName evidence="1">non-specific serine/threonine protein kinase</fullName>
        <ecNumber evidence="1">2.7.11.1</ecNumber>
    </recommendedName>
</protein>
<feature type="transmembrane region" description="Helical" evidence="8">
    <location>
        <begin position="566"/>
        <end position="592"/>
    </location>
</feature>
<evidence type="ECO:0000313" key="11">
    <source>
        <dbReference type="Proteomes" id="UP000078396"/>
    </source>
</evidence>
<keyword evidence="4" id="KW-0547">Nucleotide-binding</keyword>
<dbReference type="Gene3D" id="3.30.200.20">
    <property type="entry name" value="Phosphorylase Kinase, domain 1"/>
    <property type="match status" value="1"/>
</dbReference>
<keyword evidence="8" id="KW-0812">Transmembrane</keyword>
<evidence type="ECO:0000256" key="2">
    <source>
        <dbReference type="ARBA" id="ARBA00022527"/>
    </source>
</evidence>
<proteinExistence type="predicted"/>
<keyword evidence="3" id="KW-0808">Transferase</keyword>
<keyword evidence="8" id="KW-1133">Transmembrane helix</keyword>